<protein>
    <submittedName>
        <fullName evidence="2">Uncharacterized protein</fullName>
    </submittedName>
</protein>
<evidence type="ECO:0000256" key="1">
    <source>
        <dbReference type="SAM" id="Phobius"/>
    </source>
</evidence>
<evidence type="ECO:0000313" key="3">
    <source>
        <dbReference type="Proteomes" id="UP000054549"/>
    </source>
</evidence>
<dbReference type="AlphaFoldDB" id="A0A0C2RXB6"/>
<proteinExistence type="predicted"/>
<dbReference type="InParanoid" id="A0A0C2RXB6"/>
<organism evidence="2 3">
    <name type="scientific">Amanita muscaria (strain Koide BX008)</name>
    <dbReference type="NCBI Taxonomy" id="946122"/>
    <lineage>
        <taxon>Eukaryota</taxon>
        <taxon>Fungi</taxon>
        <taxon>Dikarya</taxon>
        <taxon>Basidiomycota</taxon>
        <taxon>Agaricomycotina</taxon>
        <taxon>Agaricomycetes</taxon>
        <taxon>Agaricomycetidae</taxon>
        <taxon>Agaricales</taxon>
        <taxon>Pluteineae</taxon>
        <taxon>Amanitaceae</taxon>
        <taxon>Amanita</taxon>
    </lineage>
</organism>
<keyword evidence="1" id="KW-0812">Transmembrane</keyword>
<reference evidence="2 3" key="1">
    <citation type="submission" date="2014-04" db="EMBL/GenBank/DDBJ databases">
        <title>Evolutionary Origins and Diversification of the Mycorrhizal Mutualists.</title>
        <authorList>
            <consortium name="DOE Joint Genome Institute"/>
            <consortium name="Mycorrhizal Genomics Consortium"/>
            <person name="Kohler A."/>
            <person name="Kuo A."/>
            <person name="Nagy L.G."/>
            <person name="Floudas D."/>
            <person name="Copeland A."/>
            <person name="Barry K.W."/>
            <person name="Cichocki N."/>
            <person name="Veneault-Fourrey C."/>
            <person name="LaButti K."/>
            <person name="Lindquist E.A."/>
            <person name="Lipzen A."/>
            <person name="Lundell T."/>
            <person name="Morin E."/>
            <person name="Murat C."/>
            <person name="Riley R."/>
            <person name="Ohm R."/>
            <person name="Sun H."/>
            <person name="Tunlid A."/>
            <person name="Henrissat B."/>
            <person name="Grigoriev I.V."/>
            <person name="Hibbett D.S."/>
            <person name="Martin F."/>
        </authorList>
    </citation>
    <scope>NUCLEOTIDE SEQUENCE [LARGE SCALE GENOMIC DNA]</scope>
    <source>
        <strain evidence="2 3">Koide BX008</strain>
    </source>
</reference>
<accession>A0A0C2RXB6</accession>
<dbReference type="EMBL" id="KN818593">
    <property type="protein sequence ID" value="KIL54955.1"/>
    <property type="molecule type" value="Genomic_DNA"/>
</dbReference>
<sequence length="56" mass="6333">MRRKFKITDNALLGVTSCRGPYSLEALPLLTIPIPLDLIYLLLILLYIGSSDWLEV</sequence>
<keyword evidence="1" id="KW-0472">Membrane</keyword>
<dbReference type="Proteomes" id="UP000054549">
    <property type="component" value="Unassembled WGS sequence"/>
</dbReference>
<keyword evidence="1" id="KW-1133">Transmembrane helix</keyword>
<keyword evidence="3" id="KW-1185">Reference proteome</keyword>
<evidence type="ECO:0000313" key="2">
    <source>
        <dbReference type="EMBL" id="KIL54955.1"/>
    </source>
</evidence>
<name>A0A0C2RXB6_AMAMK</name>
<gene>
    <name evidence="2" type="ORF">M378DRAFT_18391</name>
</gene>
<feature type="transmembrane region" description="Helical" evidence="1">
    <location>
        <begin position="26"/>
        <end position="48"/>
    </location>
</feature>
<dbReference type="HOGENOM" id="CLU_3013716_0_0_1"/>